<evidence type="ECO:0000313" key="2">
    <source>
        <dbReference type="Proteomes" id="UP000789707"/>
    </source>
</evidence>
<proteinExistence type="predicted"/>
<sequence length="73" mass="7480">MESVLDSWEFHQPILAATLIGIAFGHPVEAAMAPDTALASIPGSILVTGQAKLPVSQGIAIAITIVMAVQSVL</sequence>
<dbReference type="Proteomes" id="UP000789707">
    <property type="component" value="Unassembled WGS sequence"/>
</dbReference>
<organism evidence="1 2">
    <name type="scientific">Periweissella fabaria</name>
    <dbReference type="NCBI Taxonomy" id="546157"/>
    <lineage>
        <taxon>Bacteria</taxon>
        <taxon>Bacillati</taxon>
        <taxon>Bacillota</taxon>
        <taxon>Bacilli</taxon>
        <taxon>Lactobacillales</taxon>
        <taxon>Lactobacillaceae</taxon>
        <taxon>Periweissella</taxon>
    </lineage>
</organism>
<keyword evidence="2" id="KW-1185">Reference proteome</keyword>
<dbReference type="EMBL" id="CAKKNS010000012">
    <property type="protein sequence ID" value="CAH0417548.1"/>
    <property type="molecule type" value="Genomic_DNA"/>
</dbReference>
<protein>
    <submittedName>
        <fullName evidence="1">Uncharacterized protein</fullName>
    </submittedName>
</protein>
<evidence type="ECO:0000313" key="1">
    <source>
        <dbReference type="EMBL" id="CAH0417548.1"/>
    </source>
</evidence>
<comment type="caution">
    <text evidence="1">The sequence shown here is derived from an EMBL/GenBank/DDBJ whole genome shotgun (WGS) entry which is preliminary data.</text>
</comment>
<accession>A0ABN8BMG8</accession>
<reference evidence="1 2" key="1">
    <citation type="submission" date="2021-11" db="EMBL/GenBank/DDBJ databases">
        <authorList>
            <person name="Depoorter E."/>
        </authorList>
    </citation>
    <scope>NUCLEOTIDE SEQUENCE [LARGE SCALE GENOMIC DNA]</scope>
    <source>
        <strain evidence="1 2">LMG 24289</strain>
    </source>
</reference>
<gene>
    <name evidence="1" type="ORF">WFA24289_01890</name>
</gene>
<name>A0ABN8BMG8_9LACO</name>